<dbReference type="EMBL" id="JRUE01000181">
    <property type="protein sequence ID" value="KXZ67672.1"/>
    <property type="molecule type" value="Genomic_DNA"/>
</dbReference>
<protein>
    <submittedName>
        <fullName evidence="1">Uncharacterized protein</fullName>
    </submittedName>
</protein>
<evidence type="ECO:0000313" key="2">
    <source>
        <dbReference type="Proteomes" id="UP000075680"/>
    </source>
</evidence>
<evidence type="ECO:0000313" key="1">
    <source>
        <dbReference type="EMBL" id="KXZ67672.1"/>
    </source>
</evidence>
<dbReference type="PATRIC" id="fig|52133.18.peg.2095"/>
<dbReference type="AlphaFoldDB" id="A0A150HN74"/>
<gene>
    <name evidence="1" type="ORF">AVENLUH5627_02022</name>
</gene>
<sequence>MRTDMLFILLTVSFLYLIRCKSKIKNLEVKINYDHLCVFTNNSKTYYGNPPKIKGCKSRIFS</sequence>
<organism evidence="1 2">
    <name type="scientific">Acinetobacter venetianus</name>
    <dbReference type="NCBI Taxonomy" id="52133"/>
    <lineage>
        <taxon>Bacteria</taxon>
        <taxon>Pseudomonadati</taxon>
        <taxon>Pseudomonadota</taxon>
        <taxon>Gammaproteobacteria</taxon>
        <taxon>Moraxellales</taxon>
        <taxon>Moraxellaceae</taxon>
        <taxon>Acinetobacter</taxon>
    </lineage>
</organism>
<accession>A0A150HN74</accession>
<proteinExistence type="predicted"/>
<reference evidence="1 2" key="1">
    <citation type="journal article" date="2016" name="Sci. Rep.">
        <title>Genomic and phenotypic characterization of the species Acinetobacter venetianus.</title>
        <authorList>
            <person name="Fondi M."/>
            <person name="Maida I."/>
            <person name="Perrin E."/>
            <person name="Orlandini V."/>
            <person name="La Torre L."/>
            <person name="Bosi E."/>
            <person name="Negroni A."/>
            <person name="Zanaroli G."/>
            <person name="Fava F."/>
            <person name="Decorosi F."/>
            <person name="Giovannetti L."/>
            <person name="Viti C."/>
            <person name="Vaneechoutte M."/>
            <person name="Dijkshoorn L."/>
            <person name="Fani R."/>
        </authorList>
    </citation>
    <scope>NUCLEOTIDE SEQUENCE [LARGE SCALE GENOMIC DNA]</scope>
    <source>
        <strain evidence="1 2">LUH5627</strain>
    </source>
</reference>
<comment type="caution">
    <text evidence="1">The sequence shown here is derived from an EMBL/GenBank/DDBJ whole genome shotgun (WGS) entry which is preliminary data.</text>
</comment>
<dbReference type="Proteomes" id="UP000075680">
    <property type="component" value="Unassembled WGS sequence"/>
</dbReference>
<name>A0A150HN74_9GAMM</name>